<dbReference type="OrthoDB" id="5858619at2759"/>
<sequence>MCSTKYTSQSECCDRKENEMVSDQEKYRSDSNYRCTEGDKDDINDTNYDNMKLTEISMSSSSSSSTSSTSTTLKSAESSLNAKTLEKLSTYYRSTTTTPTSSAVTQESITESTTTGWDWGSFDKFCRKIFSNSYD</sequence>
<evidence type="ECO:0000256" key="1">
    <source>
        <dbReference type="SAM" id="MobiDB-lite"/>
    </source>
</evidence>
<dbReference type="Proteomes" id="UP000271087">
    <property type="component" value="Unassembled WGS sequence"/>
</dbReference>
<accession>A0A182EEE5</accession>
<dbReference type="WBParaSite" id="nOo.2.0.1.t06450-RA">
    <property type="protein sequence ID" value="nOo.2.0.1.t06450-RA"/>
    <property type="gene ID" value="nOo.2.0.1.g06450"/>
</dbReference>
<keyword evidence="3" id="KW-1185">Reference proteome</keyword>
<reference evidence="4" key="1">
    <citation type="submission" date="2016-06" db="UniProtKB">
        <authorList>
            <consortium name="WormBaseParasite"/>
        </authorList>
    </citation>
    <scope>IDENTIFICATION</scope>
</reference>
<protein>
    <submittedName>
        <fullName evidence="2 4">Uncharacterized protein</fullName>
    </submittedName>
</protein>
<organism evidence="4">
    <name type="scientific">Onchocerca ochengi</name>
    <name type="common">Filarial nematode worm</name>
    <dbReference type="NCBI Taxonomy" id="42157"/>
    <lineage>
        <taxon>Eukaryota</taxon>
        <taxon>Metazoa</taxon>
        <taxon>Ecdysozoa</taxon>
        <taxon>Nematoda</taxon>
        <taxon>Chromadorea</taxon>
        <taxon>Rhabditida</taxon>
        <taxon>Spirurina</taxon>
        <taxon>Spiruromorpha</taxon>
        <taxon>Filarioidea</taxon>
        <taxon>Onchocercidae</taxon>
        <taxon>Onchocerca</taxon>
    </lineage>
</organism>
<feature type="compositionally biased region" description="Low complexity" evidence="1">
    <location>
        <begin position="57"/>
        <end position="79"/>
    </location>
</feature>
<gene>
    <name evidence="2" type="ORF">NOO_LOCUS6450</name>
</gene>
<dbReference type="AlphaFoldDB" id="A0A182EEE5"/>
<name>A0A182EEE5_ONCOC</name>
<reference evidence="2 3" key="2">
    <citation type="submission" date="2018-08" db="EMBL/GenBank/DDBJ databases">
        <authorList>
            <person name="Laetsch R D."/>
            <person name="Stevens L."/>
            <person name="Kumar S."/>
            <person name="Blaxter L. M."/>
        </authorList>
    </citation>
    <scope>NUCLEOTIDE SEQUENCE [LARGE SCALE GENOMIC DNA]</scope>
</reference>
<dbReference type="EMBL" id="UYRW01002006">
    <property type="protein sequence ID" value="VDK82444.1"/>
    <property type="molecule type" value="Genomic_DNA"/>
</dbReference>
<dbReference type="STRING" id="42157.A0A182EEE5"/>
<evidence type="ECO:0000313" key="2">
    <source>
        <dbReference type="EMBL" id="VDK82444.1"/>
    </source>
</evidence>
<proteinExistence type="predicted"/>
<feature type="compositionally biased region" description="Polar residues" evidence="1">
    <location>
        <begin position="1"/>
        <end position="11"/>
    </location>
</feature>
<feature type="compositionally biased region" description="Basic and acidic residues" evidence="1">
    <location>
        <begin position="12"/>
        <end position="43"/>
    </location>
</feature>
<evidence type="ECO:0000313" key="3">
    <source>
        <dbReference type="Proteomes" id="UP000271087"/>
    </source>
</evidence>
<evidence type="ECO:0000313" key="4">
    <source>
        <dbReference type="WBParaSite" id="nOo.2.0.1.t06450-RA"/>
    </source>
</evidence>
<feature type="region of interest" description="Disordered" evidence="1">
    <location>
        <begin position="1"/>
        <end position="79"/>
    </location>
</feature>